<accession>A0A974Y5Q1</accession>
<feature type="compositionally biased region" description="Basic and acidic residues" evidence="9">
    <location>
        <begin position="185"/>
        <end position="194"/>
    </location>
</feature>
<keyword evidence="5 6" id="KW-0342">GTP-binding</keyword>
<dbReference type="PRINTS" id="PR00326">
    <property type="entry name" value="GTP1OBG"/>
</dbReference>
<evidence type="ECO:0000256" key="5">
    <source>
        <dbReference type="ARBA" id="ARBA00023134"/>
    </source>
</evidence>
<comment type="function">
    <text evidence="6">GTPase that associates with the 50S ribosomal subunit and may have a role during protein synthesis or ribosome biogenesis.</text>
</comment>
<dbReference type="Gene3D" id="6.10.250.2860">
    <property type="match status" value="1"/>
</dbReference>
<dbReference type="InterPro" id="IPR025121">
    <property type="entry name" value="GTPase_HflX_N"/>
</dbReference>
<comment type="subunit">
    <text evidence="6">Monomer. Associates with the 50S ribosomal subunit.</text>
</comment>
<dbReference type="Pfam" id="PF01926">
    <property type="entry name" value="MMR_HSR1"/>
    <property type="match status" value="1"/>
</dbReference>
<comment type="cofactor">
    <cofactor evidence="8">
        <name>Mg(2+)</name>
        <dbReference type="ChEBI" id="CHEBI:18420"/>
    </cofactor>
</comment>
<evidence type="ECO:0000256" key="3">
    <source>
        <dbReference type="ARBA" id="ARBA00022741"/>
    </source>
</evidence>
<name>A0A974Y5Q1_9RHOO</name>
<evidence type="ECO:0000313" key="12">
    <source>
        <dbReference type="Proteomes" id="UP000663444"/>
    </source>
</evidence>
<comment type="subcellular location">
    <subcellularLocation>
        <location evidence="6">Cytoplasm</location>
    </subcellularLocation>
    <text evidence="6">May associate with membranes.</text>
</comment>
<dbReference type="AlphaFoldDB" id="A0A974Y5Q1"/>
<dbReference type="Pfam" id="PF13167">
    <property type="entry name" value="GTP-bdg_N"/>
    <property type="match status" value="2"/>
</dbReference>
<dbReference type="NCBIfam" id="TIGR03156">
    <property type="entry name" value="GTP_HflX"/>
    <property type="match status" value="1"/>
</dbReference>
<dbReference type="GO" id="GO:0005525">
    <property type="term" value="F:GTP binding"/>
    <property type="evidence" value="ECO:0007669"/>
    <property type="project" value="UniProtKB-UniRule"/>
</dbReference>
<evidence type="ECO:0000256" key="4">
    <source>
        <dbReference type="ARBA" id="ARBA00022842"/>
    </source>
</evidence>
<sequence length="455" mass="50600">MQRDATENPGTAVVAAVQLPNVSDFEFEASLAELRELAKTLGLQVVHTFTQKRSGFDTTAYLGAGKREEIRRYVHDIPEADEWDAPPEARATAIRPSAQEIDVILVDHEISPSQARNLEKETGCEVMDRTMVILEIFHRNARSRAAKAQVEIARLGYMAPRLREAAKLAGPQGRQRSGVGGRGAGESHTEMDRRKIRDRIAELQLEITAMEAERKTQRARRQERQGGLAGVALVGYTNAGKSTLMRALTGSEVLVANKLFATLDTTVRTLYPESVPRVLVSDTVGFIKNLPHGLVASFKSTLDEALDAELLLHVIDASDPGFERQLEVTDQVLEEIGAHEVPRLRVFNKIDHVGDADEQAAMAAALHEKYPGCIVMSARRPDEVAQLRRRIVAFFQKDLVEAELFLPWSAQQLRKDIYASCEVIEERADEDGAFFRLRGEQATIEVLREQFAEVG</sequence>
<reference evidence="11" key="1">
    <citation type="submission" date="2020-11" db="EMBL/GenBank/DDBJ databases">
        <title>Azospira restricta DSM 18626 genome sequence.</title>
        <authorList>
            <person name="Moe W.M."/>
        </authorList>
    </citation>
    <scope>NUCLEOTIDE SEQUENCE</scope>
    <source>
        <strain evidence="11">DSM 18626</strain>
    </source>
</reference>
<dbReference type="CDD" id="cd01878">
    <property type="entry name" value="HflX"/>
    <property type="match status" value="1"/>
</dbReference>
<dbReference type="GO" id="GO:0046872">
    <property type="term" value="F:metal ion binding"/>
    <property type="evidence" value="ECO:0007669"/>
    <property type="project" value="UniProtKB-KW"/>
</dbReference>
<evidence type="ECO:0000313" key="11">
    <source>
        <dbReference type="EMBL" id="QRJ65540.1"/>
    </source>
</evidence>
<evidence type="ECO:0000256" key="8">
    <source>
        <dbReference type="PIRSR" id="PIRSR006809-2"/>
    </source>
</evidence>
<keyword evidence="12" id="KW-1185">Reference proteome</keyword>
<dbReference type="GO" id="GO:0003924">
    <property type="term" value="F:GTPase activity"/>
    <property type="evidence" value="ECO:0007669"/>
    <property type="project" value="UniProtKB-UniRule"/>
</dbReference>
<feature type="binding site" evidence="8">
    <location>
        <position position="262"/>
    </location>
    <ligand>
        <name>Mg(2+)</name>
        <dbReference type="ChEBI" id="CHEBI:18420"/>
    </ligand>
</feature>
<feature type="binding site" evidence="7">
    <location>
        <begin position="260"/>
        <end position="264"/>
    </location>
    <ligand>
        <name>GTP</name>
        <dbReference type="ChEBI" id="CHEBI:37565"/>
    </ligand>
</feature>
<proteinExistence type="inferred from homology"/>
<dbReference type="PIRSF" id="PIRSF006809">
    <property type="entry name" value="GTP-binding_hflX_prd"/>
    <property type="match status" value="1"/>
</dbReference>
<organism evidence="11 12">
    <name type="scientific">Azospira restricta</name>
    <dbReference type="NCBI Taxonomy" id="404405"/>
    <lineage>
        <taxon>Bacteria</taxon>
        <taxon>Pseudomonadati</taxon>
        <taxon>Pseudomonadota</taxon>
        <taxon>Betaproteobacteria</taxon>
        <taxon>Rhodocyclales</taxon>
        <taxon>Rhodocyclaceae</taxon>
        <taxon>Azospira</taxon>
    </lineage>
</organism>
<dbReference type="RefSeq" id="WP_203389070.1">
    <property type="nucleotide sequence ID" value="NZ_CP064781.1"/>
</dbReference>
<feature type="binding site" evidence="7">
    <location>
        <begin position="377"/>
        <end position="379"/>
    </location>
    <ligand>
        <name>GTP</name>
        <dbReference type="ChEBI" id="CHEBI:37565"/>
    </ligand>
</feature>
<dbReference type="InterPro" id="IPR042108">
    <property type="entry name" value="GTPase_HflX_N_sf"/>
</dbReference>
<feature type="binding site" evidence="7">
    <location>
        <begin position="348"/>
        <end position="351"/>
    </location>
    <ligand>
        <name>GTP</name>
        <dbReference type="ChEBI" id="CHEBI:37565"/>
    </ligand>
</feature>
<dbReference type="PANTHER" id="PTHR10229">
    <property type="entry name" value="GTP-BINDING PROTEIN HFLX"/>
    <property type="match status" value="1"/>
</dbReference>
<dbReference type="InterPro" id="IPR032305">
    <property type="entry name" value="GTP-bd_M"/>
</dbReference>
<feature type="binding site" evidence="8">
    <location>
        <position position="242"/>
    </location>
    <ligand>
        <name>Mg(2+)</name>
        <dbReference type="ChEBI" id="CHEBI:18420"/>
    </ligand>
</feature>
<evidence type="ECO:0000259" key="10">
    <source>
        <dbReference type="PROSITE" id="PS51705"/>
    </source>
</evidence>
<feature type="binding site" evidence="7">
    <location>
        <begin position="282"/>
        <end position="285"/>
    </location>
    <ligand>
        <name>GTP</name>
        <dbReference type="ChEBI" id="CHEBI:37565"/>
    </ligand>
</feature>
<dbReference type="SUPFAM" id="SSF52540">
    <property type="entry name" value="P-loop containing nucleoside triphosphate hydrolases"/>
    <property type="match status" value="1"/>
</dbReference>
<evidence type="ECO:0000256" key="1">
    <source>
        <dbReference type="ARBA" id="ARBA00022490"/>
    </source>
</evidence>
<feature type="region of interest" description="Disordered" evidence="9">
    <location>
        <begin position="167"/>
        <end position="194"/>
    </location>
</feature>
<gene>
    <name evidence="6 11" type="primary">hflX</name>
    <name evidence="11" type="ORF">IWH25_09565</name>
</gene>
<dbReference type="FunFam" id="3.40.50.11060:FF:000001">
    <property type="entry name" value="GTPase HflX"/>
    <property type="match status" value="1"/>
</dbReference>
<dbReference type="Gene3D" id="3.40.50.11060">
    <property type="entry name" value="GTPase HflX, N-terminal domain"/>
    <property type="match status" value="1"/>
</dbReference>
<dbReference type="KEGG" id="ares:IWH25_09565"/>
<evidence type="ECO:0000256" key="7">
    <source>
        <dbReference type="PIRSR" id="PIRSR006809-1"/>
    </source>
</evidence>
<protein>
    <recommendedName>
        <fullName evidence="6">GTPase HflX</fullName>
    </recommendedName>
    <alternativeName>
        <fullName evidence="6">GTP-binding protein HflX</fullName>
    </alternativeName>
</protein>
<keyword evidence="4 8" id="KW-0460">Magnesium</keyword>
<dbReference type="InterPro" id="IPR027417">
    <property type="entry name" value="P-loop_NTPase"/>
</dbReference>
<feature type="domain" description="Hflx-type G" evidence="10">
    <location>
        <begin position="229"/>
        <end position="399"/>
    </location>
</feature>
<dbReference type="GO" id="GO:0005737">
    <property type="term" value="C:cytoplasm"/>
    <property type="evidence" value="ECO:0007669"/>
    <property type="project" value="UniProtKB-SubCell"/>
</dbReference>
<dbReference type="Pfam" id="PF16360">
    <property type="entry name" value="GTP-bdg_M"/>
    <property type="match status" value="1"/>
</dbReference>
<keyword evidence="3 6" id="KW-0547">Nucleotide-binding</keyword>
<dbReference type="EMBL" id="CP064781">
    <property type="protein sequence ID" value="QRJ65540.1"/>
    <property type="molecule type" value="Genomic_DNA"/>
</dbReference>
<dbReference type="Gene3D" id="3.40.50.300">
    <property type="entry name" value="P-loop containing nucleotide triphosphate hydrolases"/>
    <property type="match status" value="1"/>
</dbReference>
<dbReference type="HAMAP" id="MF_00900">
    <property type="entry name" value="GTPase_HflX"/>
    <property type="match status" value="1"/>
</dbReference>
<dbReference type="InterPro" id="IPR030394">
    <property type="entry name" value="G_HFLX_dom"/>
</dbReference>
<evidence type="ECO:0000256" key="9">
    <source>
        <dbReference type="SAM" id="MobiDB-lite"/>
    </source>
</evidence>
<comment type="similarity">
    <text evidence="6">Belongs to the TRAFAC class OBG-HflX-like GTPase superfamily. HflX GTPase family.</text>
</comment>
<dbReference type="InterPro" id="IPR006073">
    <property type="entry name" value="GTP-bd"/>
</dbReference>
<dbReference type="PROSITE" id="PS51705">
    <property type="entry name" value="G_HFLX"/>
    <property type="match status" value="1"/>
</dbReference>
<dbReference type="PANTHER" id="PTHR10229:SF0">
    <property type="entry name" value="GTP-BINDING PROTEIN 6-RELATED"/>
    <property type="match status" value="1"/>
</dbReference>
<evidence type="ECO:0000256" key="2">
    <source>
        <dbReference type="ARBA" id="ARBA00022723"/>
    </source>
</evidence>
<dbReference type="InterPro" id="IPR016496">
    <property type="entry name" value="GTPase_HflX"/>
</dbReference>
<dbReference type="Proteomes" id="UP000663444">
    <property type="component" value="Chromosome"/>
</dbReference>
<evidence type="ECO:0000256" key="6">
    <source>
        <dbReference type="HAMAP-Rule" id="MF_00900"/>
    </source>
</evidence>
<dbReference type="GO" id="GO:0043022">
    <property type="term" value="F:ribosome binding"/>
    <property type="evidence" value="ECO:0007669"/>
    <property type="project" value="TreeGrafter"/>
</dbReference>
<keyword evidence="2 8" id="KW-0479">Metal-binding</keyword>
<keyword evidence="1 6" id="KW-0963">Cytoplasm</keyword>
<feature type="binding site" evidence="7">
    <location>
        <begin position="235"/>
        <end position="242"/>
    </location>
    <ligand>
        <name>GTP</name>
        <dbReference type="ChEBI" id="CHEBI:37565"/>
    </ligand>
</feature>